<dbReference type="Pfam" id="PF03466">
    <property type="entry name" value="LysR_substrate"/>
    <property type="match status" value="1"/>
</dbReference>
<dbReference type="Gene3D" id="1.10.10.10">
    <property type="entry name" value="Winged helix-like DNA-binding domain superfamily/Winged helix DNA-binding domain"/>
    <property type="match status" value="1"/>
</dbReference>
<evidence type="ECO:0000256" key="4">
    <source>
        <dbReference type="ARBA" id="ARBA00023163"/>
    </source>
</evidence>
<dbReference type="PROSITE" id="PS50931">
    <property type="entry name" value="HTH_LYSR"/>
    <property type="match status" value="1"/>
</dbReference>
<protein>
    <submittedName>
        <fullName evidence="6">LysR family transcriptional regulator</fullName>
    </submittedName>
</protein>
<keyword evidence="3" id="KW-0238">DNA-binding</keyword>
<keyword evidence="4" id="KW-0804">Transcription</keyword>
<dbReference type="PANTHER" id="PTHR30126:SF91">
    <property type="entry name" value="LYSR FAMILY TRANSCRIPTIONAL REGULATOR"/>
    <property type="match status" value="1"/>
</dbReference>
<reference evidence="6 7" key="1">
    <citation type="journal article" date="2017" name="Int. J. Syst. Evol. Microbiol.">
        <title>Photobacterium alginatilyticum sp. nov., a marine bacterium isolated from bottom seawater.</title>
        <authorList>
            <person name="Wang X."/>
            <person name="Wang Y."/>
            <person name="Yang X."/>
            <person name="Sun H."/>
            <person name="Li B."/>
            <person name="Zhang X.H."/>
        </authorList>
    </citation>
    <scope>NUCLEOTIDE SEQUENCE [LARGE SCALE GENOMIC DNA]</scope>
    <source>
        <strain evidence="6 7">P03D4</strain>
    </source>
</reference>
<dbReference type="Pfam" id="PF00126">
    <property type="entry name" value="HTH_1"/>
    <property type="match status" value="1"/>
</dbReference>
<name>A0ABW9YHM5_9GAMM</name>
<dbReference type="CDD" id="cd05466">
    <property type="entry name" value="PBP2_LTTR_substrate"/>
    <property type="match status" value="1"/>
</dbReference>
<accession>A0ABW9YHM5</accession>
<dbReference type="InterPro" id="IPR036390">
    <property type="entry name" value="WH_DNA-bd_sf"/>
</dbReference>
<proteinExistence type="inferred from homology"/>
<dbReference type="SUPFAM" id="SSF46785">
    <property type="entry name" value="Winged helix' DNA-binding domain"/>
    <property type="match status" value="1"/>
</dbReference>
<feature type="domain" description="HTH lysR-type" evidence="5">
    <location>
        <begin position="40"/>
        <end position="97"/>
    </location>
</feature>
<dbReference type="InterPro" id="IPR036388">
    <property type="entry name" value="WH-like_DNA-bd_sf"/>
</dbReference>
<evidence type="ECO:0000313" key="7">
    <source>
        <dbReference type="Proteomes" id="UP000738517"/>
    </source>
</evidence>
<keyword evidence="2" id="KW-0805">Transcription regulation</keyword>
<comment type="similarity">
    <text evidence="1">Belongs to the LysR transcriptional regulatory family.</text>
</comment>
<evidence type="ECO:0000256" key="1">
    <source>
        <dbReference type="ARBA" id="ARBA00009437"/>
    </source>
</evidence>
<keyword evidence="7" id="KW-1185">Reference proteome</keyword>
<dbReference type="PANTHER" id="PTHR30126">
    <property type="entry name" value="HTH-TYPE TRANSCRIPTIONAL REGULATOR"/>
    <property type="match status" value="1"/>
</dbReference>
<dbReference type="InterPro" id="IPR005119">
    <property type="entry name" value="LysR_subst-bd"/>
</dbReference>
<gene>
    <name evidence="6" type="ORF">EIZ48_12020</name>
</gene>
<dbReference type="Proteomes" id="UP000738517">
    <property type="component" value="Unassembled WGS sequence"/>
</dbReference>
<comment type="caution">
    <text evidence="6">The sequence shown here is derived from an EMBL/GenBank/DDBJ whole genome shotgun (WGS) entry which is preliminary data.</text>
</comment>
<evidence type="ECO:0000256" key="2">
    <source>
        <dbReference type="ARBA" id="ARBA00023015"/>
    </source>
</evidence>
<evidence type="ECO:0000313" key="6">
    <source>
        <dbReference type="EMBL" id="NBI53304.1"/>
    </source>
</evidence>
<evidence type="ECO:0000256" key="3">
    <source>
        <dbReference type="ARBA" id="ARBA00023125"/>
    </source>
</evidence>
<dbReference type="SUPFAM" id="SSF53850">
    <property type="entry name" value="Periplasmic binding protein-like II"/>
    <property type="match status" value="1"/>
</dbReference>
<sequence>MFIPSLSSLHCYLISIAIYFPKPNTFIGRIKDNRTMLNKTTIDQWRVFAAIIETGSFSNASKLLFKSQPALSSTIKNLESITGKKLFTLEGRRAVPSPFAMQLLPLAKTFLAEANLLEQTACQPTEQANKTLALAIDSLYPPERLAQAIDIFTQRHPYTNLKIYETTLSLAKEMLEDNRVSAIISSLALAGHTSAPIASICKHLVAAHSHPLAQMDNVELQDLSNYCQVILTDLGSRTNLSTGLLPGRQKIATSNVSSSANLVRQGVGFAWLPEAIIDDKTMARVQLDGYARREVLLQYTYHPSHKDIDLLVELKELLQ</sequence>
<dbReference type="InterPro" id="IPR000847">
    <property type="entry name" value="LysR_HTH_N"/>
</dbReference>
<evidence type="ECO:0000259" key="5">
    <source>
        <dbReference type="PROSITE" id="PS50931"/>
    </source>
</evidence>
<dbReference type="EMBL" id="RSEJ01000011">
    <property type="protein sequence ID" value="NBI53304.1"/>
    <property type="molecule type" value="Genomic_DNA"/>
</dbReference>
<dbReference type="Gene3D" id="3.40.190.290">
    <property type="match status" value="1"/>
</dbReference>
<organism evidence="6 7">
    <name type="scientific">Photobacterium alginatilyticum</name>
    <dbReference type="NCBI Taxonomy" id="1775171"/>
    <lineage>
        <taxon>Bacteria</taxon>
        <taxon>Pseudomonadati</taxon>
        <taxon>Pseudomonadota</taxon>
        <taxon>Gammaproteobacteria</taxon>
        <taxon>Vibrionales</taxon>
        <taxon>Vibrionaceae</taxon>
        <taxon>Photobacterium</taxon>
    </lineage>
</organism>